<comment type="caution">
    <text evidence="1">The sequence shown here is derived from an EMBL/GenBank/DDBJ whole genome shotgun (WGS) entry which is preliminary data.</text>
</comment>
<evidence type="ECO:0008006" key="3">
    <source>
        <dbReference type="Google" id="ProtNLM"/>
    </source>
</evidence>
<accession>A0A1X2IK49</accession>
<gene>
    <name evidence="1" type="ORF">BCR42DRAFT_412818</name>
</gene>
<name>A0A1X2IK49_9FUNG</name>
<dbReference type="Gene3D" id="3.90.550.10">
    <property type="entry name" value="Spore Coat Polysaccharide Biosynthesis Protein SpsA, Chain A"/>
    <property type="match status" value="1"/>
</dbReference>
<organism evidence="1 2">
    <name type="scientific">Absidia repens</name>
    <dbReference type="NCBI Taxonomy" id="90262"/>
    <lineage>
        <taxon>Eukaryota</taxon>
        <taxon>Fungi</taxon>
        <taxon>Fungi incertae sedis</taxon>
        <taxon>Mucoromycota</taxon>
        <taxon>Mucoromycotina</taxon>
        <taxon>Mucoromycetes</taxon>
        <taxon>Mucorales</taxon>
        <taxon>Cunninghamellaceae</taxon>
        <taxon>Absidia</taxon>
    </lineage>
</organism>
<dbReference type="Proteomes" id="UP000193560">
    <property type="component" value="Unassembled WGS sequence"/>
</dbReference>
<evidence type="ECO:0000313" key="1">
    <source>
        <dbReference type="EMBL" id="ORZ17945.1"/>
    </source>
</evidence>
<sequence>MAARFTLASGLTNNKYCNYIASFSVRSLSTLALLTVTISLCFIYSSSGPNYLTSNMDGFLFAQNKTHLLSTAKYDCLYCERPPIYGYTQEQLFDACLDSGVVPEYYMSIILPSRPVEYSAEHYTRLQNTIDSTFLLAEKSKTLMELVLVEWNPEPQRRPLRDTYRFRRSDYLTYRIITVPRKIHQSLQQPERAAMYEYEAKNVGIRFARGEFVLTVNNDVIWTPNMINAIASRSWRKGMFYTQSQNTTSISAESDPLAVQIPNFSTDDELNRVCGHHNNFAKGSFKMGNLVDMDTENYSKMTRNAGDFTLADRESWRLTKGYRETGATTGADTELLLTAAWTLDLPIAFQPTTTFNCHQQLRSVQNTSLDTNVDIDGLKNKKVSYMNKSDQWGLQGRDLYKEGVQCEVFRGGLGM</sequence>
<proteinExistence type="predicted"/>
<protein>
    <recommendedName>
        <fullName evidence="3">Nucleotide-diphospho-sugar transferase</fullName>
    </recommendedName>
</protein>
<evidence type="ECO:0000313" key="2">
    <source>
        <dbReference type="Proteomes" id="UP000193560"/>
    </source>
</evidence>
<dbReference type="AlphaFoldDB" id="A0A1X2IK49"/>
<keyword evidence="2" id="KW-1185">Reference proteome</keyword>
<dbReference type="InterPro" id="IPR029044">
    <property type="entry name" value="Nucleotide-diphossugar_trans"/>
</dbReference>
<reference evidence="1 2" key="1">
    <citation type="submission" date="2016-07" db="EMBL/GenBank/DDBJ databases">
        <title>Pervasive Adenine N6-methylation of Active Genes in Fungi.</title>
        <authorList>
            <consortium name="DOE Joint Genome Institute"/>
            <person name="Mondo S.J."/>
            <person name="Dannebaum R.O."/>
            <person name="Kuo R.C."/>
            <person name="Labutti K."/>
            <person name="Haridas S."/>
            <person name="Kuo A."/>
            <person name="Salamov A."/>
            <person name="Ahrendt S.R."/>
            <person name="Lipzen A."/>
            <person name="Sullivan W."/>
            <person name="Andreopoulos W.B."/>
            <person name="Clum A."/>
            <person name="Lindquist E."/>
            <person name="Daum C."/>
            <person name="Ramamoorthy G.K."/>
            <person name="Gryganskyi A."/>
            <person name="Culley D."/>
            <person name="Magnuson J.K."/>
            <person name="James T.Y."/>
            <person name="O'Malley M.A."/>
            <person name="Stajich J.E."/>
            <person name="Spatafora J.W."/>
            <person name="Visel A."/>
            <person name="Grigoriev I.V."/>
        </authorList>
    </citation>
    <scope>NUCLEOTIDE SEQUENCE [LARGE SCALE GENOMIC DNA]</scope>
    <source>
        <strain evidence="1 2">NRRL 1336</strain>
    </source>
</reference>
<dbReference type="SUPFAM" id="SSF53448">
    <property type="entry name" value="Nucleotide-diphospho-sugar transferases"/>
    <property type="match status" value="1"/>
</dbReference>
<dbReference type="EMBL" id="MCGE01000009">
    <property type="protein sequence ID" value="ORZ17945.1"/>
    <property type="molecule type" value="Genomic_DNA"/>
</dbReference>
<dbReference type="OrthoDB" id="2329609at2759"/>